<dbReference type="AlphaFoldDB" id="A0A1F7WSV0"/>
<evidence type="ECO:0000256" key="2">
    <source>
        <dbReference type="PIRSR" id="PIRSR600888-3"/>
    </source>
</evidence>
<dbReference type="EMBL" id="MGFH01000102">
    <property type="protein sequence ID" value="OGM05717.1"/>
    <property type="molecule type" value="Genomic_DNA"/>
</dbReference>
<dbReference type="Pfam" id="PF00908">
    <property type="entry name" value="dTDP_sugar_isom"/>
    <property type="match status" value="1"/>
</dbReference>
<comment type="caution">
    <text evidence="4">The sequence shown here is derived from an EMBL/GenBank/DDBJ whole genome shotgun (WGS) entry which is preliminary data.</text>
</comment>
<protein>
    <recommendedName>
        <fullName evidence="3">dTDP-4-dehydrorhamnose 3,5-epimerase</fullName>
        <ecNumber evidence="3">5.1.3.13</ecNumber>
    </recommendedName>
    <alternativeName>
        <fullName evidence="3">Thymidine diphospho-4-keto-rhamnose 3,5-epimerase</fullName>
    </alternativeName>
</protein>
<evidence type="ECO:0000313" key="4">
    <source>
        <dbReference type="EMBL" id="OGM05717.1"/>
    </source>
</evidence>
<evidence type="ECO:0000256" key="1">
    <source>
        <dbReference type="PIRSR" id="PIRSR600888-1"/>
    </source>
</evidence>
<dbReference type="NCBIfam" id="TIGR01221">
    <property type="entry name" value="rmlC"/>
    <property type="match status" value="1"/>
</dbReference>
<comment type="similarity">
    <text evidence="3">Belongs to the dTDP-4-dehydrorhamnose 3,5-epimerase family.</text>
</comment>
<dbReference type="UniPathway" id="UPA00124"/>
<gene>
    <name evidence="4" type="ORF">A2008_04820</name>
</gene>
<keyword evidence="3" id="KW-0413">Isomerase</keyword>
<name>A0A1F7WSV0_9BACT</name>
<evidence type="ECO:0000256" key="3">
    <source>
        <dbReference type="RuleBase" id="RU364069"/>
    </source>
</evidence>
<dbReference type="SUPFAM" id="SSF51182">
    <property type="entry name" value="RmlC-like cupins"/>
    <property type="match status" value="1"/>
</dbReference>
<proteinExistence type="inferred from homology"/>
<dbReference type="CDD" id="cd00438">
    <property type="entry name" value="cupin_RmlC"/>
    <property type="match status" value="1"/>
</dbReference>
<dbReference type="Gene3D" id="2.60.120.10">
    <property type="entry name" value="Jelly Rolls"/>
    <property type="match status" value="1"/>
</dbReference>
<accession>A0A1F7WSV0</accession>
<dbReference type="InterPro" id="IPR011051">
    <property type="entry name" value="RmlC_Cupin_sf"/>
</dbReference>
<sequence length="187" mass="21281">MPFFPTGLKEVKIFEPAVYEDERGCFFESYNEKLFGDNGIDARFVQDNQSFSRFGVLRGLHYQLAPYAQAKLVRVVRGEIFDVAVDIRKNSPDYAKWTGTILSADNKKQMFIPRGFAHGFVVLSDCAEVIYKCDNFYSPAHNAGIIYNDKTIGINWPIDLKDVMLSAKDINNPTLDQAENNFIYGQI</sequence>
<reference evidence="4 5" key="1">
    <citation type="journal article" date="2016" name="Nat. Commun.">
        <title>Thousands of microbial genomes shed light on interconnected biogeochemical processes in an aquifer system.</title>
        <authorList>
            <person name="Anantharaman K."/>
            <person name="Brown C.T."/>
            <person name="Hug L.A."/>
            <person name="Sharon I."/>
            <person name="Castelle C.J."/>
            <person name="Probst A.J."/>
            <person name="Thomas B.C."/>
            <person name="Singh A."/>
            <person name="Wilkins M.J."/>
            <person name="Karaoz U."/>
            <person name="Brodie E.L."/>
            <person name="Williams K.H."/>
            <person name="Hubbard S.S."/>
            <person name="Banfield J.F."/>
        </authorList>
    </citation>
    <scope>NUCLEOTIDE SEQUENCE [LARGE SCALE GENOMIC DNA]</scope>
</reference>
<dbReference type="GO" id="GO:0019305">
    <property type="term" value="P:dTDP-rhamnose biosynthetic process"/>
    <property type="evidence" value="ECO:0007669"/>
    <property type="project" value="UniProtKB-UniRule"/>
</dbReference>
<comment type="pathway">
    <text evidence="3">Carbohydrate biosynthesis; dTDP-L-rhamnose biosynthesis.</text>
</comment>
<dbReference type="Proteomes" id="UP000178735">
    <property type="component" value="Unassembled WGS sequence"/>
</dbReference>
<dbReference type="GO" id="GO:0000271">
    <property type="term" value="P:polysaccharide biosynthetic process"/>
    <property type="evidence" value="ECO:0007669"/>
    <property type="project" value="TreeGrafter"/>
</dbReference>
<dbReference type="GO" id="GO:0005829">
    <property type="term" value="C:cytosol"/>
    <property type="evidence" value="ECO:0007669"/>
    <property type="project" value="TreeGrafter"/>
</dbReference>
<feature type="active site" description="Proton donor" evidence="1">
    <location>
        <position position="131"/>
    </location>
</feature>
<feature type="active site" description="Proton acceptor" evidence="1">
    <location>
        <position position="61"/>
    </location>
</feature>
<comment type="subunit">
    <text evidence="3">Homodimer.</text>
</comment>
<dbReference type="InterPro" id="IPR014710">
    <property type="entry name" value="RmlC-like_jellyroll"/>
</dbReference>
<dbReference type="GO" id="GO:0008830">
    <property type="term" value="F:dTDP-4-dehydrorhamnose 3,5-epimerase activity"/>
    <property type="evidence" value="ECO:0007669"/>
    <property type="project" value="UniProtKB-UniRule"/>
</dbReference>
<comment type="catalytic activity">
    <reaction evidence="3">
        <text>dTDP-4-dehydro-6-deoxy-alpha-D-glucose = dTDP-4-dehydro-beta-L-rhamnose</text>
        <dbReference type="Rhea" id="RHEA:16969"/>
        <dbReference type="ChEBI" id="CHEBI:57649"/>
        <dbReference type="ChEBI" id="CHEBI:62830"/>
        <dbReference type="EC" id="5.1.3.13"/>
    </reaction>
</comment>
<dbReference type="PANTHER" id="PTHR21047:SF2">
    <property type="entry name" value="THYMIDINE DIPHOSPHO-4-KETO-RHAMNOSE 3,5-EPIMERASE"/>
    <property type="match status" value="1"/>
</dbReference>
<organism evidence="4 5">
    <name type="scientific">Candidatus Wallbacteria bacterium GWC2_49_35</name>
    <dbReference type="NCBI Taxonomy" id="1817813"/>
    <lineage>
        <taxon>Bacteria</taxon>
        <taxon>Candidatus Walliibacteriota</taxon>
    </lineage>
</organism>
<dbReference type="InterPro" id="IPR000888">
    <property type="entry name" value="RmlC-like"/>
</dbReference>
<dbReference type="STRING" id="1817813.A2008_04820"/>
<feature type="site" description="Participates in a stacking interaction with the thymidine ring of dTDP-4-oxo-6-deoxyglucose" evidence="2">
    <location>
        <position position="137"/>
    </location>
</feature>
<comment type="function">
    <text evidence="3">Catalyzes the epimerization of the C3' and C5'positions of dTDP-6-deoxy-D-xylo-4-hexulose, forming dTDP-6-deoxy-L-lyxo-4-hexulose.</text>
</comment>
<evidence type="ECO:0000313" key="5">
    <source>
        <dbReference type="Proteomes" id="UP000178735"/>
    </source>
</evidence>
<dbReference type="PANTHER" id="PTHR21047">
    <property type="entry name" value="DTDP-6-DEOXY-D-GLUCOSE-3,5 EPIMERASE"/>
    <property type="match status" value="1"/>
</dbReference>
<dbReference type="EC" id="5.1.3.13" evidence="3"/>